<name>A0A9W8W947_9HYPO</name>
<evidence type="ECO:0000313" key="3">
    <source>
        <dbReference type="Proteomes" id="UP001140502"/>
    </source>
</evidence>
<dbReference type="InterPro" id="IPR050300">
    <property type="entry name" value="GDXG_lipolytic_enzyme"/>
</dbReference>
<dbReference type="Gene3D" id="3.40.50.1820">
    <property type="entry name" value="alpha/beta hydrolase"/>
    <property type="match status" value="1"/>
</dbReference>
<accession>A0A9W8W947</accession>
<dbReference type="GO" id="GO:0016787">
    <property type="term" value="F:hydrolase activity"/>
    <property type="evidence" value="ECO:0007669"/>
    <property type="project" value="UniProtKB-KW"/>
</dbReference>
<dbReference type="InterPro" id="IPR029058">
    <property type="entry name" value="AB_hydrolase_fold"/>
</dbReference>
<keyword evidence="1" id="KW-0378">Hydrolase</keyword>
<keyword evidence="3" id="KW-1185">Reference proteome</keyword>
<gene>
    <name evidence="2" type="ORF">N0V84_007946</name>
</gene>
<dbReference type="PANTHER" id="PTHR48081">
    <property type="entry name" value="AB HYDROLASE SUPERFAMILY PROTEIN C4A8.06C"/>
    <property type="match status" value="1"/>
</dbReference>
<dbReference type="PANTHER" id="PTHR48081:SF3">
    <property type="entry name" value="ALPHA_BETA HYDROLASE FOLD-3 DOMAIN-CONTAINING PROTEIN"/>
    <property type="match status" value="1"/>
</dbReference>
<sequence length="346" mass="38456">MLTKTTHVYAHHDLPLECDVYTQDAASDTHVFLYFHPGGLTDWGREFISPWFVQVSFLYSSSGAMSKIYLSTTKACLQRKWTLISASFRLMPQVGTRGLVDDVSAAYQFARSWAVKDGKERPVLLGGASAGFFNSVLIINNCSPPPVALLGICGVHTFRHPFFSSSTLLLPEPIEDADVAEFISRPIEVGKQGVGSLASFVLEKLLPDGSKNPDYKAPQAPVIQDPPKHPRGHLYEYYVYKNAWLDLVGEIDAGYAWAKDPGNRQRVENWPPTVLIHGDADLHVPLATAEQMREYLGDDKVRLFVANGLHHLYETHYFLEDDEPGMSAIRDALKCFDEIVAAAASE</sequence>
<evidence type="ECO:0000313" key="2">
    <source>
        <dbReference type="EMBL" id="KAJ4316236.1"/>
    </source>
</evidence>
<dbReference type="OrthoDB" id="19653at2759"/>
<proteinExistence type="predicted"/>
<protein>
    <submittedName>
        <fullName evidence="2">Uncharacterized protein</fullName>
    </submittedName>
</protein>
<dbReference type="SUPFAM" id="SSF53474">
    <property type="entry name" value="alpha/beta-Hydrolases"/>
    <property type="match status" value="1"/>
</dbReference>
<dbReference type="AlphaFoldDB" id="A0A9W8W947"/>
<evidence type="ECO:0000256" key="1">
    <source>
        <dbReference type="ARBA" id="ARBA00022801"/>
    </source>
</evidence>
<organism evidence="2 3">
    <name type="scientific">Fusarium piperis</name>
    <dbReference type="NCBI Taxonomy" id="1435070"/>
    <lineage>
        <taxon>Eukaryota</taxon>
        <taxon>Fungi</taxon>
        <taxon>Dikarya</taxon>
        <taxon>Ascomycota</taxon>
        <taxon>Pezizomycotina</taxon>
        <taxon>Sordariomycetes</taxon>
        <taxon>Hypocreomycetidae</taxon>
        <taxon>Hypocreales</taxon>
        <taxon>Nectriaceae</taxon>
        <taxon>Fusarium</taxon>
        <taxon>Fusarium solani species complex</taxon>
    </lineage>
</organism>
<dbReference type="Proteomes" id="UP001140502">
    <property type="component" value="Unassembled WGS sequence"/>
</dbReference>
<dbReference type="EMBL" id="JAPEUR010000185">
    <property type="protein sequence ID" value="KAJ4316236.1"/>
    <property type="molecule type" value="Genomic_DNA"/>
</dbReference>
<comment type="caution">
    <text evidence="2">The sequence shown here is derived from an EMBL/GenBank/DDBJ whole genome shotgun (WGS) entry which is preliminary data.</text>
</comment>
<reference evidence="2" key="1">
    <citation type="submission" date="2022-10" db="EMBL/GenBank/DDBJ databases">
        <title>Tapping the CABI collections for fungal endophytes: first genome assemblies for Collariella, Neodidymelliopsis, Ascochyta clinopodiicola, Didymella pomorum, Didymosphaeria variabile, Neocosmospora piperis and Neocucurbitaria cava.</title>
        <authorList>
            <person name="Hill R."/>
        </authorList>
    </citation>
    <scope>NUCLEOTIDE SEQUENCE</scope>
    <source>
        <strain evidence="2">IMI 366586</strain>
    </source>
</reference>